<dbReference type="InterPro" id="IPR003591">
    <property type="entry name" value="Leu-rich_rpt_typical-subtyp"/>
</dbReference>
<keyword evidence="11" id="KW-1185">Reference proteome</keyword>
<dbReference type="InterPro" id="IPR053213">
    <property type="entry name" value="RLP29"/>
</dbReference>
<protein>
    <recommendedName>
        <fullName evidence="9">Leucine-rich repeat-containing N-terminal plant-type domain-containing protein</fullName>
    </recommendedName>
</protein>
<evidence type="ECO:0000313" key="11">
    <source>
        <dbReference type="Proteomes" id="UP000231279"/>
    </source>
</evidence>
<evidence type="ECO:0000256" key="2">
    <source>
        <dbReference type="ARBA" id="ARBA00022614"/>
    </source>
</evidence>
<dbReference type="Proteomes" id="UP000231279">
    <property type="component" value="Unassembled WGS sequence"/>
</dbReference>
<accession>A0A2G9GH47</accession>
<dbReference type="GO" id="GO:0051707">
    <property type="term" value="P:response to other organism"/>
    <property type="evidence" value="ECO:0007669"/>
    <property type="project" value="UniProtKB-ARBA"/>
</dbReference>
<comment type="subcellular location">
    <subcellularLocation>
        <location evidence="1">Membrane</location>
    </subcellularLocation>
</comment>
<evidence type="ECO:0000256" key="7">
    <source>
        <dbReference type="ARBA" id="ARBA00023136"/>
    </source>
</evidence>
<sequence length="419" mass="44561">MAKMHLSLFLLHLVLSFIFFFPLSTLSQSHNADFAALRQIRNSLTDLPSAAAARFFSSWDFSSAAADPCSSFAGVTCSSSSSVTILTLGTGLSDSPGLAGTLSPAISQLTELTQLILFAGIVTGPIPPQLASLRNLRVISLTNNRLTGRIPKGIFNLPNLHTLDLSGNQLSGNIPASVGGGNNLKVLVLASNKLSGQIPQILPKQLLHLDLSNNFLSGTFPPQMPASLRYLSAANNRMWGPLNGLDSLSDLAYLDLSQNKFSGPIPGSLFRSTMTSMYLQRNNLSGGVPQSPPWTDAVGSTVDLSHNFLTGELTTALIGVETLFLNNNHLYGVVPEEYVDSVRAGTMRTLYLQHNYITGFPLEVGSTLPDTAAVCVSYNCMAAPPLGLATCPASAGDELSRPAYQCSAFHKSSNINSLD</sequence>
<keyword evidence="5" id="KW-0677">Repeat</keyword>
<evidence type="ECO:0000313" key="10">
    <source>
        <dbReference type="EMBL" id="PIN04617.1"/>
    </source>
</evidence>
<dbReference type="GO" id="GO:0016020">
    <property type="term" value="C:membrane"/>
    <property type="evidence" value="ECO:0007669"/>
    <property type="project" value="UniProtKB-SubCell"/>
</dbReference>
<dbReference type="AlphaFoldDB" id="A0A2G9GH47"/>
<evidence type="ECO:0000256" key="4">
    <source>
        <dbReference type="ARBA" id="ARBA00022729"/>
    </source>
</evidence>
<dbReference type="InterPro" id="IPR032675">
    <property type="entry name" value="LRR_dom_sf"/>
</dbReference>
<evidence type="ECO:0000256" key="3">
    <source>
        <dbReference type="ARBA" id="ARBA00022692"/>
    </source>
</evidence>
<dbReference type="SUPFAM" id="SSF52058">
    <property type="entry name" value="L domain-like"/>
    <property type="match status" value="1"/>
</dbReference>
<keyword evidence="7" id="KW-0472">Membrane</keyword>
<evidence type="ECO:0000256" key="6">
    <source>
        <dbReference type="ARBA" id="ARBA00022989"/>
    </source>
</evidence>
<keyword evidence="4 8" id="KW-0732">Signal</keyword>
<dbReference type="SMART" id="SM00369">
    <property type="entry name" value="LRR_TYP"/>
    <property type="match status" value="4"/>
</dbReference>
<dbReference type="Gene3D" id="3.80.10.10">
    <property type="entry name" value="Ribonuclease Inhibitor"/>
    <property type="match status" value="2"/>
</dbReference>
<dbReference type="STRING" id="429701.A0A2G9GH47"/>
<keyword evidence="3" id="KW-0812">Transmembrane</keyword>
<feature type="signal peptide" evidence="8">
    <location>
        <begin position="1"/>
        <end position="16"/>
    </location>
</feature>
<dbReference type="InterPro" id="IPR013210">
    <property type="entry name" value="LRR_N_plant-typ"/>
</dbReference>
<evidence type="ECO:0000256" key="5">
    <source>
        <dbReference type="ARBA" id="ARBA00022737"/>
    </source>
</evidence>
<feature type="chain" id="PRO_5013916828" description="Leucine-rich repeat-containing N-terminal plant-type domain-containing protein" evidence="8">
    <location>
        <begin position="17"/>
        <end position="419"/>
    </location>
</feature>
<dbReference type="OrthoDB" id="676979at2759"/>
<dbReference type="GO" id="GO:0006952">
    <property type="term" value="P:defense response"/>
    <property type="evidence" value="ECO:0007669"/>
    <property type="project" value="UniProtKB-ARBA"/>
</dbReference>
<proteinExistence type="predicted"/>
<dbReference type="PANTHER" id="PTHR48009">
    <property type="entry name" value="LEUCINE-RICH REPEAT (LRR) FAMILY PROTEIN"/>
    <property type="match status" value="1"/>
</dbReference>
<keyword evidence="6" id="KW-1133">Transmembrane helix</keyword>
<dbReference type="EMBL" id="NKXS01005071">
    <property type="protein sequence ID" value="PIN04617.1"/>
    <property type="molecule type" value="Genomic_DNA"/>
</dbReference>
<feature type="domain" description="Leucine-rich repeat-containing N-terminal plant-type" evidence="9">
    <location>
        <begin position="30"/>
        <end position="78"/>
    </location>
</feature>
<evidence type="ECO:0000259" key="9">
    <source>
        <dbReference type="Pfam" id="PF08263"/>
    </source>
</evidence>
<gene>
    <name evidence="10" type="ORF">CDL12_22843</name>
</gene>
<dbReference type="PANTHER" id="PTHR48009:SF1">
    <property type="entry name" value="LEUCINE-RICH REPEAT (LRR) FAMILY PROTEIN"/>
    <property type="match status" value="1"/>
</dbReference>
<dbReference type="InterPro" id="IPR001611">
    <property type="entry name" value="Leu-rich_rpt"/>
</dbReference>
<evidence type="ECO:0000256" key="8">
    <source>
        <dbReference type="SAM" id="SignalP"/>
    </source>
</evidence>
<keyword evidence="2" id="KW-0433">Leucine-rich repeat</keyword>
<dbReference type="PRINTS" id="PR00019">
    <property type="entry name" value="LEURICHRPT"/>
</dbReference>
<organism evidence="10 11">
    <name type="scientific">Handroanthus impetiginosus</name>
    <dbReference type="NCBI Taxonomy" id="429701"/>
    <lineage>
        <taxon>Eukaryota</taxon>
        <taxon>Viridiplantae</taxon>
        <taxon>Streptophyta</taxon>
        <taxon>Embryophyta</taxon>
        <taxon>Tracheophyta</taxon>
        <taxon>Spermatophyta</taxon>
        <taxon>Magnoliopsida</taxon>
        <taxon>eudicotyledons</taxon>
        <taxon>Gunneridae</taxon>
        <taxon>Pentapetalae</taxon>
        <taxon>asterids</taxon>
        <taxon>lamiids</taxon>
        <taxon>Lamiales</taxon>
        <taxon>Bignoniaceae</taxon>
        <taxon>Crescentiina</taxon>
        <taxon>Tabebuia alliance</taxon>
        <taxon>Handroanthus</taxon>
    </lineage>
</organism>
<comment type="caution">
    <text evidence="10">The sequence shown here is derived from an EMBL/GenBank/DDBJ whole genome shotgun (WGS) entry which is preliminary data.</text>
</comment>
<evidence type="ECO:0000256" key="1">
    <source>
        <dbReference type="ARBA" id="ARBA00004370"/>
    </source>
</evidence>
<dbReference type="Pfam" id="PF00560">
    <property type="entry name" value="LRR_1"/>
    <property type="match status" value="3"/>
</dbReference>
<dbReference type="FunFam" id="3.80.10.10:FF:000400">
    <property type="entry name" value="Nuclear pore complex protein NUP107"/>
    <property type="match status" value="1"/>
</dbReference>
<dbReference type="Pfam" id="PF12799">
    <property type="entry name" value="LRR_4"/>
    <property type="match status" value="1"/>
</dbReference>
<reference evidence="11" key="1">
    <citation type="journal article" date="2018" name="Gigascience">
        <title>Genome assembly of the Pink Ipe (Handroanthus impetiginosus, Bignoniaceae), a highly valued, ecologically keystone Neotropical timber forest tree.</title>
        <authorList>
            <person name="Silva-Junior O.B."/>
            <person name="Grattapaglia D."/>
            <person name="Novaes E."/>
            <person name="Collevatti R.G."/>
        </authorList>
    </citation>
    <scope>NUCLEOTIDE SEQUENCE [LARGE SCALE GENOMIC DNA]</scope>
    <source>
        <strain evidence="11">cv. UFG-1</strain>
    </source>
</reference>
<dbReference type="InterPro" id="IPR025875">
    <property type="entry name" value="Leu-rich_rpt_4"/>
</dbReference>
<dbReference type="Pfam" id="PF08263">
    <property type="entry name" value="LRRNT_2"/>
    <property type="match status" value="1"/>
</dbReference>
<name>A0A2G9GH47_9LAMI</name>